<evidence type="ECO:0000256" key="4">
    <source>
        <dbReference type="PROSITE-ProRule" id="PRU00284"/>
    </source>
</evidence>
<dbReference type="PROSITE" id="PS50111">
    <property type="entry name" value="CHEMOTAXIS_TRANSDUC_2"/>
    <property type="match status" value="1"/>
</dbReference>
<keyword evidence="5" id="KW-0812">Transmembrane</keyword>
<dbReference type="CDD" id="cd06225">
    <property type="entry name" value="HAMP"/>
    <property type="match status" value="1"/>
</dbReference>
<evidence type="ECO:0000313" key="8">
    <source>
        <dbReference type="EMBL" id="MFB9134433.1"/>
    </source>
</evidence>
<evidence type="ECO:0000256" key="1">
    <source>
        <dbReference type="ARBA" id="ARBA00004370"/>
    </source>
</evidence>
<dbReference type="PROSITE" id="PS50885">
    <property type="entry name" value="HAMP"/>
    <property type="match status" value="1"/>
</dbReference>
<dbReference type="InterPro" id="IPR004089">
    <property type="entry name" value="MCPsignal_dom"/>
</dbReference>
<evidence type="ECO:0000256" key="2">
    <source>
        <dbReference type="ARBA" id="ARBA00023224"/>
    </source>
</evidence>
<evidence type="ECO:0000259" key="7">
    <source>
        <dbReference type="PROSITE" id="PS50885"/>
    </source>
</evidence>
<keyword evidence="2 4" id="KW-0807">Transducer</keyword>
<dbReference type="CDD" id="cd11386">
    <property type="entry name" value="MCP_signal"/>
    <property type="match status" value="1"/>
</dbReference>
<dbReference type="PANTHER" id="PTHR32089">
    <property type="entry name" value="METHYL-ACCEPTING CHEMOTAXIS PROTEIN MCPB"/>
    <property type="match status" value="1"/>
</dbReference>
<dbReference type="Gene3D" id="1.10.287.950">
    <property type="entry name" value="Methyl-accepting chemotaxis protein"/>
    <property type="match status" value="1"/>
</dbReference>
<dbReference type="Pfam" id="PF00015">
    <property type="entry name" value="MCPsignal"/>
    <property type="match status" value="1"/>
</dbReference>
<dbReference type="SMART" id="SM00283">
    <property type="entry name" value="MA"/>
    <property type="match status" value="1"/>
</dbReference>
<dbReference type="InterPro" id="IPR003660">
    <property type="entry name" value="HAMP_dom"/>
</dbReference>
<feature type="transmembrane region" description="Helical" evidence="5">
    <location>
        <begin position="354"/>
        <end position="376"/>
    </location>
</feature>
<dbReference type="PANTHER" id="PTHR32089:SF55">
    <property type="entry name" value="METHYL ACCEPTING SENSORY TRANSDUCER WITH CACHE_2 SMALL MOLECULE BINDING DOMAIN"/>
    <property type="match status" value="1"/>
</dbReference>
<evidence type="ECO:0000256" key="5">
    <source>
        <dbReference type="SAM" id="Phobius"/>
    </source>
</evidence>
<comment type="subcellular location">
    <subcellularLocation>
        <location evidence="1">Membrane</location>
    </subcellularLocation>
</comment>
<sequence>MRTLSVQWKIILLSGACLLITSLSLIRFSVYNAISNQQIIKTNSSQSVKQKSEQLVQTTALLNATEISEYLNEALYRAEMLADAALFQKTNSEDNFGDSETLRTALNDIVKNAVRKFDTIQGAYMVFRPDELDSEDANYVSAEYVGSNETGRFAPYWRHSQNDEVEAHVLSESELSDGSNSERFYCPLIRNTTCVSTPRIVEQGDSRYLTTSISVPIMRDYLAMGYFGIDLRLDTLTELAQSSDANLFDGQGKMNIVSLDGSLIASDDPNADIGQPFSSDNITNDDLVDLLYGQEVITQWSENNQWLMVFAPITIGNQNWGILFEMPRSSVLADANSLDVLIGEQVSKGVTTEVFAGGIFVLIGLVVIGFMAVRLVKPIKQVALRLEDIASGEGDLTQRLDIKSQDEIGQLASGFNAFLDKLQVIIREVVNNTYMVASTTEQSSVAAQLTRQSSDSQFKEVDLVATASEEMTQTATLVVENAGNAVNAAQKANESAMTGQKVIEQSELEMRRLVETMDAAIPIVQELAKSNDNITEMLKMIEEISEQTNLLALNAAIEAARAGEQGRGFAVVADEVRNLAKRTQDSVGDIRHVIEQVHTGTTDVVNVIHESNALANNSASQVKVAVDELQHVFTSIAAITDMNTQISKAAEEQQSVSTEVNLSVSNIRELSAQILSQAEESETVSGQISTLSEKQKQLVNQFKV</sequence>
<name>A0ABV5HJN3_9VIBR</name>
<keyword evidence="9" id="KW-1185">Reference proteome</keyword>
<dbReference type="CDD" id="cd12913">
    <property type="entry name" value="PDC1_MCP_like"/>
    <property type="match status" value="1"/>
</dbReference>
<dbReference type="SUPFAM" id="SSF58104">
    <property type="entry name" value="Methyl-accepting chemotaxis protein (MCP) signaling domain"/>
    <property type="match status" value="1"/>
</dbReference>
<dbReference type="EMBL" id="JBHMEP010000001">
    <property type="protein sequence ID" value="MFB9134433.1"/>
    <property type="molecule type" value="Genomic_DNA"/>
</dbReference>
<comment type="similarity">
    <text evidence="3">Belongs to the methyl-accepting chemotaxis (MCP) protein family.</text>
</comment>
<feature type="domain" description="Methyl-accepting transducer" evidence="6">
    <location>
        <begin position="432"/>
        <end position="668"/>
    </location>
</feature>
<evidence type="ECO:0000259" key="6">
    <source>
        <dbReference type="PROSITE" id="PS50111"/>
    </source>
</evidence>
<accession>A0ABV5HJN3</accession>
<proteinExistence type="inferred from homology"/>
<dbReference type="Gene3D" id="3.30.450.20">
    <property type="entry name" value="PAS domain"/>
    <property type="match status" value="1"/>
</dbReference>
<reference evidence="8 9" key="1">
    <citation type="submission" date="2024-09" db="EMBL/GenBank/DDBJ databases">
        <authorList>
            <person name="Sun Q."/>
            <person name="Mori K."/>
        </authorList>
    </citation>
    <scope>NUCLEOTIDE SEQUENCE [LARGE SCALE GENOMIC DNA]</scope>
    <source>
        <strain evidence="8 9">CECT 8064</strain>
    </source>
</reference>
<organism evidence="8 9">
    <name type="scientific">Vibrio olivae</name>
    <dbReference type="NCBI Taxonomy" id="1243002"/>
    <lineage>
        <taxon>Bacteria</taxon>
        <taxon>Pseudomonadati</taxon>
        <taxon>Pseudomonadota</taxon>
        <taxon>Gammaproteobacteria</taxon>
        <taxon>Vibrionales</taxon>
        <taxon>Vibrionaceae</taxon>
        <taxon>Vibrio</taxon>
    </lineage>
</organism>
<dbReference type="RefSeq" id="WP_390190330.1">
    <property type="nucleotide sequence ID" value="NZ_JBHMEP010000001.1"/>
</dbReference>
<keyword evidence="5" id="KW-0472">Membrane</keyword>
<dbReference type="Pfam" id="PF00672">
    <property type="entry name" value="HAMP"/>
    <property type="match status" value="1"/>
</dbReference>
<keyword evidence="5" id="KW-1133">Transmembrane helix</keyword>
<gene>
    <name evidence="8" type="ORF">ACFFUV_05530</name>
</gene>
<evidence type="ECO:0000313" key="9">
    <source>
        <dbReference type="Proteomes" id="UP001589645"/>
    </source>
</evidence>
<comment type="caution">
    <text evidence="8">The sequence shown here is derived from an EMBL/GenBank/DDBJ whole genome shotgun (WGS) entry which is preliminary data.</text>
</comment>
<feature type="domain" description="HAMP" evidence="7">
    <location>
        <begin position="373"/>
        <end position="427"/>
    </location>
</feature>
<dbReference type="Proteomes" id="UP001589645">
    <property type="component" value="Unassembled WGS sequence"/>
</dbReference>
<protein>
    <submittedName>
        <fullName evidence="8">Methyl-accepting chemotaxis protein</fullName>
    </submittedName>
</protein>
<evidence type="ECO:0000256" key="3">
    <source>
        <dbReference type="ARBA" id="ARBA00029447"/>
    </source>
</evidence>
<dbReference type="SMART" id="SM00304">
    <property type="entry name" value="HAMP"/>
    <property type="match status" value="1"/>
</dbReference>